<dbReference type="EMBL" id="JAANIT010002974">
    <property type="protein sequence ID" value="KAG1535042.1"/>
    <property type="molecule type" value="Genomic_DNA"/>
</dbReference>
<gene>
    <name evidence="1" type="ORF">G6F51_011753</name>
</gene>
<dbReference type="Proteomes" id="UP000717996">
    <property type="component" value="Unassembled WGS sequence"/>
</dbReference>
<protein>
    <submittedName>
        <fullName evidence="1">Uncharacterized protein</fullName>
    </submittedName>
</protein>
<comment type="caution">
    <text evidence="1">The sequence shown here is derived from an EMBL/GenBank/DDBJ whole genome shotgun (WGS) entry which is preliminary data.</text>
</comment>
<sequence length="108" mass="12351">MAALIQFATVVGRIEVGCFVVKICQKECVIFREDLSDCGCLQHNLMGCSNRAYVFILNRSQRNRFYLTCFWNSCMDTNACGHLILFQDNIMILQPTNIQFWSSHGCDA</sequence>
<proteinExistence type="predicted"/>
<evidence type="ECO:0000313" key="2">
    <source>
        <dbReference type="Proteomes" id="UP000717996"/>
    </source>
</evidence>
<accession>A0A9P6XYJ2</accession>
<reference evidence="1" key="1">
    <citation type="journal article" date="2020" name="Microb. Genom.">
        <title>Genetic diversity of clinical and environmental Mucorales isolates obtained from an investigation of mucormycosis cases among solid organ transplant recipients.</title>
        <authorList>
            <person name="Nguyen M.H."/>
            <person name="Kaul D."/>
            <person name="Muto C."/>
            <person name="Cheng S.J."/>
            <person name="Richter R.A."/>
            <person name="Bruno V.M."/>
            <person name="Liu G."/>
            <person name="Beyhan S."/>
            <person name="Sundermann A.J."/>
            <person name="Mounaud S."/>
            <person name="Pasculle A.W."/>
            <person name="Nierman W.C."/>
            <person name="Driscoll E."/>
            <person name="Cumbie R."/>
            <person name="Clancy C.J."/>
            <person name="Dupont C.L."/>
        </authorList>
    </citation>
    <scope>NUCLEOTIDE SEQUENCE</scope>
    <source>
        <strain evidence="1">GL16</strain>
    </source>
</reference>
<evidence type="ECO:0000313" key="1">
    <source>
        <dbReference type="EMBL" id="KAG1535042.1"/>
    </source>
</evidence>
<name>A0A9P6XYJ2_RHIOR</name>
<dbReference type="AlphaFoldDB" id="A0A9P6XYJ2"/>
<organism evidence="1 2">
    <name type="scientific">Rhizopus oryzae</name>
    <name type="common">Mucormycosis agent</name>
    <name type="synonym">Rhizopus arrhizus var. delemar</name>
    <dbReference type="NCBI Taxonomy" id="64495"/>
    <lineage>
        <taxon>Eukaryota</taxon>
        <taxon>Fungi</taxon>
        <taxon>Fungi incertae sedis</taxon>
        <taxon>Mucoromycota</taxon>
        <taxon>Mucoromycotina</taxon>
        <taxon>Mucoromycetes</taxon>
        <taxon>Mucorales</taxon>
        <taxon>Mucorineae</taxon>
        <taxon>Rhizopodaceae</taxon>
        <taxon>Rhizopus</taxon>
    </lineage>
</organism>